<dbReference type="KEGG" id="sllo:ISP08_12180"/>
<dbReference type="AlphaFoldDB" id="A0A7T1AZM6"/>
<dbReference type="RefSeq" id="WP_195718810.1">
    <property type="nucleotide sequence ID" value="NZ_CP064056.1"/>
</dbReference>
<keyword evidence="1" id="KW-1133">Transmembrane helix</keyword>
<feature type="transmembrane region" description="Helical" evidence="1">
    <location>
        <begin position="31"/>
        <end position="51"/>
    </location>
</feature>
<evidence type="ECO:0000313" key="3">
    <source>
        <dbReference type="Proteomes" id="UP000594455"/>
    </source>
</evidence>
<organism evidence="2 3">
    <name type="scientific">Staphylococcus lloydii</name>
    <dbReference type="NCBI Taxonomy" id="2781774"/>
    <lineage>
        <taxon>Bacteria</taxon>
        <taxon>Bacillati</taxon>
        <taxon>Bacillota</taxon>
        <taxon>Bacilli</taxon>
        <taxon>Bacillales</taxon>
        <taxon>Staphylococcaceae</taxon>
        <taxon>Staphylococcus</taxon>
    </lineage>
</organism>
<gene>
    <name evidence="2" type="ORF">ISP08_12180</name>
</gene>
<dbReference type="Proteomes" id="UP000594455">
    <property type="component" value="Chromosome"/>
</dbReference>
<name>A0A7T1AZM6_9STAP</name>
<keyword evidence="3" id="KW-1185">Reference proteome</keyword>
<evidence type="ECO:0000256" key="1">
    <source>
        <dbReference type="SAM" id="Phobius"/>
    </source>
</evidence>
<proteinExistence type="predicted"/>
<reference evidence="2 3" key="1">
    <citation type="submission" date="2020-10" db="EMBL/GenBank/DDBJ databases">
        <title>Closed genome sequences of Staphylococcus lloydii sp. nov. and Staphylococcus durrellii sp. nov. Isolated from Captive Fruit Bats (Pteropus livingstonii).</title>
        <authorList>
            <person name="Fountain K."/>
        </authorList>
    </citation>
    <scope>NUCLEOTIDE SEQUENCE [LARGE SCALE GENOMIC DNA]</scope>
    <source>
        <strain evidence="2 3">23_2_7_LY</strain>
    </source>
</reference>
<accession>A0A7T1AZM6</accession>
<feature type="transmembrane region" description="Helical" evidence="1">
    <location>
        <begin position="7"/>
        <end position="25"/>
    </location>
</feature>
<evidence type="ECO:0000313" key="2">
    <source>
        <dbReference type="EMBL" id="QPM75058.1"/>
    </source>
</evidence>
<keyword evidence="1" id="KW-0472">Membrane</keyword>
<dbReference type="EMBL" id="CP064056">
    <property type="protein sequence ID" value="QPM75058.1"/>
    <property type="molecule type" value="Genomic_DNA"/>
</dbReference>
<sequence length="60" mass="6690">MLLHLKAILKSIFTAVIIFLLFIAVCGIDAILGSVIVALIAFIIGYASFLYEQYKNKRTK</sequence>
<evidence type="ECO:0008006" key="4">
    <source>
        <dbReference type="Google" id="ProtNLM"/>
    </source>
</evidence>
<keyword evidence="1" id="KW-0812">Transmembrane</keyword>
<protein>
    <recommendedName>
        <fullName evidence="4">Phage protein</fullName>
    </recommendedName>
</protein>